<evidence type="ECO:0000256" key="2">
    <source>
        <dbReference type="ARBA" id="ARBA00012251"/>
    </source>
</evidence>
<evidence type="ECO:0000256" key="4">
    <source>
        <dbReference type="ARBA" id="ARBA00022723"/>
    </source>
</evidence>
<reference evidence="14" key="1">
    <citation type="submission" date="2023-07" db="EMBL/GenBank/DDBJ databases">
        <title>A draft genome of Kazachstania heterogenica Y-27499.</title>
        <authorList>
            <person name="Donic C."/>
            <person name="Kralova J.S."/>
            <person name="Fidel L."/>
            <person name="Ben-Dor S."/>
            <person name="Jung S."/>
        </authorList>
    </citation>
    <scope>NUCLEOTIDE SEQUENCE [LARGE SCALE GENOMIC DNA]</scope>
    <source>
        <strain evidence="14">Y27499</strain>
    </source>
</reference>
<dbReference type="SUPFAM" id="SSF57850">
    <property type="entry name" value="RING/U-box"/>
    <property type="match status" value="2"/>
</dbReference>
<dbReference type="PROSITE" id="PS51873">
    <property type="entry name" value="TRIAD"/>
    <property type="match status" value="1"/>
</dbReference>
<dbReference type="InterPro" id="IPR001841">
    <property type="entry name" value="Znf_RING"/>
</dbReference>
<evidence type="ECO:0000256" key="3">
    <source>
        <dbReference type="ARBA" id="ARBA00022679"/>
    </source>
</evidence>
<accession>A0AAN7W272</accession>
<dbReference type="GO" id="GO:0008270">
    <property type="term" value="F:zinc ion binding"/>
    <property type="evidence" value="ECO:0007669"/>
    <property type="project" value="UniProtKB-KW"/>
</dbReference>
<evidence type="ECO:0000256" key="6">
    <source>
        <dbReference type="ARBA" id="ARBA00022771"/>
    </source>
</evidence>
<dbReference type="Gene3D" id="3.30.40.10">
    <property type="entry name" value="Zinc/RING finger domain, C3HC4 (zinc finger)"/>
    <property type="match status" value="1"/>
</dbReference>
<evidence type="ECO:0000256" key="5">
    <source>
        <dbReference type="ARBA" id="ARBA00022737"/>
    </source>
</evidence>
<evidence type="ECO:0000313" key="13">
    <source>
        <dbReference type="EMBL" id="KAK5779526.1"/>
    </source>
</evidence>
<keyword evidence="8" id="KW-0862">Zinc</keyword>
<feature type="domain" description="RING-type" evidence="12">
    <location>
        <begin position="229"/>
        <end position="442"/>
    </location>
</feature>
<evidence type="ECO:0000313" key="14">
    <source>
        <dbReference type="Proteomes" id="UP001306508"/>
    </source>
</evidence>
<dbReference type="Pfam" id="PF21235">
    <property type="entry name" value="UBA_ARI1"/>
    <property type="match status" value="1"/>
</dbReference>
<keyword evidence="3" id="KW-0808">Transferase</keyword>
<name>A0AAN7W272_9SACH</name>
<dbReference type="PROSITE" id="PS50089">
    <property type="entry name" value="ZF_RING_2"/>
    <property type="match status" value="1"/>
</dbReference>
<feature type="domain" description="RING-type" evidence="11">
    <location>
        <begin position="233"/>
        <end position="278"/>
    </location>
</feature>
<comment type="caution">
    <text evidence="13">The sequence shown here is derived from an EMBL/GenBank/DDBJ whole genome shotgun (WGS) entry which is preliminary data.</text>
</comment>
<keyword evidence="5" id="KW-0677">Repeat</keyword>
<dbReference type="AlphaFoldDB" id="A0AAN7W272"/>
<dbReference type="EC" id="2.3.2.31" evidence="2"/>
<evidence type="ECO:0000256" key="8">
    <source>
        <dbReference type="ARBA" id="ARBA00022833"/>
    </source>
</evidence>
<evidence type="ECO:0000259" key="12">
    <source>
        <dbReference type="PROSITE" id="PS51873"/>
    </source>
</evidence>
<dbReference type="InterPro" id="IPR031127">
    <property type="entry name" value="E3_UB_ligase_RBR"/>
</dbReference>
<dbReference type="InterPro" id="IPR013083">
    <property type="entry name" value="Znf_RING/FYVE/PHD"/>
</dbReference>
<dbReference type="InterPro" id="IPR017907">
    <property type="entry name" value="Znf_RING_CS"/>
</dbReference>
<dbReference type="PANTHER" id="PTHR11685">
    <property type="entry name" value="RBR FAMILY RING FINGER AND IBR DOMAIN-CONTAINING"/>
    <property type="match status" value="1"/>
</dbReference>
<dbReference type="CDD" id="cd20346">
    <property type="entry name" value="BRcat_RBR_ANKIB1"/>
    <property type="match status" value="1"/>
</dbReference>
<keyword evidence="7" id="KW-0833">Ubl conjugation pathway</keyword>
<evidence type="ECO:0000256" key="7">
    <source>
        <dbReference type="ARBA" id="ARBA00022786"/>
    </source>
</evidence>
<evidence type="ECO:0000256" key="9">
    <source>
        <dbReference type="PROSITE-ProRule" id="PRU00175"/>
    </source>
</evidence>
<dbReference type="Gene3D" id="1.20.120.1750">
    <property type="match status" value="1"/>
</dbReference>
<evidence type="ECO:0000256" key="10">
    <source>
        <dbReference type="SAM" id="MobiDB-lite"/>
    </source>
</evidence>
<dbReference type="PROSITE" id="PS00518">
    <property type="entry name" value="ZF_RING_1"/>
    <property type="match status" value="1"/>
</dbReference>
<evidence type="ECO:0000259" key="11">
    <source>
        <dbReference type="PROSITE" id="PS50089"/>
    </source>
</evidence>
<comment type="catalytic activity">
    <reaction evidence="1">
        <text>[E2 ubiquitin-conjugating enzyme]-S-ubiquitinyl-L-cysteine + [acceptor protein]-L-lysine = [E2 ubiquitin-conjugating enzyme]-L-cysteine + [acceptor protein]-N(6)-ubiquitinyl-L-lysine.</text>
        <dbReference type="EC" id="2.3.2.31"/>
    </reaction>
</comment>
<organism evidence="13 14">
    <name type="scientific">Arxiozyma heterogenica</name>
    <dbReference type="NCBI Taxonomy" id="278026"/>
    <lineage>
        <taxon>Eukaryota</taxon>
        <taxon>Fungi</taxon>
        <taxon>Dikarya</taxon>
        <taxon>Ascomycota</taxon>
        <taxon>Saccharomycotina</taxon>
        <taxon>Saccharomycetes</taxon>
        <taxon>Saccharomycetales</taxon>
        <taxon>Saccharomycetaceae</taxon>
        <taxon>Arxiozyma</taxon>
    </lineage>
</organism>
<dbReference type="CDD" id="cd20356">
    <property type="entry name" value="Rcat_RBR_HHARI-like"/>
    <property type="match status" value="1"/>
</dbReference>
<dbReference type="Pfam" id="PF22191">
    <property type="entry name" value="IBR_1"/>
    <property type="match status" value="1"/>
</dbReference>
<keyword evidence="6 9" id="KW-0863">Zinc-finger</keyword>
<dbReference type="InterPro" id="IPR002867">
    <property type="entry name" value="IBR_dom"/>
</dbReference>
<keyword evidence="14" id="KW-1185">Reference proteome</keyword>
<protein>
    <recommendedName>
        <fullName evidence="2">RBR-type E3 ubiquitin transferase</fullName>
        <ecNumber evidence="2">2.3.2.31</ecNumber>
    </recommendedName>
</protein>
<dbReference type="Pfam" id="PF01485">
    <property type="entry name" value="IBR"/>
    <property type="match status" value="1"/>
</dbReference>
<dbReference type="SMART" id="SM00184">
    <property type="entry name" value="RING"/>
    <property type="match status" value="1"/>
</dbReference>
<dbReference type="InterPro" id="IPR044066">
    <property type="entry name" value="TRIAD_supradom"/>
</dbReference>
<feature type="region of interest" description="Disordered" evidence="10">
    <location>
        <begin position="17"/>
        <end position="36"/>
    </location>
</feature>
<dbReference type="SMART" id="SM00647">
    <property type="entry name" value="IBR"/>
    <property type="match status" value="2"/>
</dbReference>
<gene>
    <name evidence="13" type="ORF">RI543_003417</name>
</gene>
<dbReference type="FunFam" id="1.20.120.1750:FF:000002">
    <property type="entry name" value="RBR-type E3 ubiquitin transferase"/>
    <property type="match status" value="1"/>
</dbReference>
<dbReference type="InterPro" id="IPR048962">
    <property type="entry name" value="ARIH1-like_UBL"/>
</dbReference>
<evidence type="ECO:0000256" key="1">
    <source>
        <dbReference type="ARBA" id="ARBA00001798"/>
    </source>
</evidence>
<dbReference type="EMBL" id="JAWIZZ010000047">
    <property type="protein sequence ID" value="KAK5779526.1"/>
    <property type="molecule type" value="Genomic_DNA"/>
</dbReference>
<dbReference type="InterPro" id="IPR018957">
    <property type="entry name" value="Znf_C3HC4_RING-type"/>
</dbReference>
<dbReference type="Pfam" id="PF00097">
    <property type="entry name" value="zf-C3HC4"/>
    <property type="match status" value="1"/>
</dbReference>
<proteinExistence type="predicted"/>
<dbReference type="GO" id="GO:0061630">
    <property type="term" value="F:ubiquitin protein ligase activity"/>
    <property type="evidence" value="ECO:0007669"/>
    <property type="project" value="UniProtKB-EC"/>
</dbReference>
<dbReference type="GO" id="GO:0016567">
    <property type="term" value="P:protein ubiquitination"/>
    <property type="evidence" value="ECO:0007669"/>
    <property type="project" value="InterPro"/>
</dbReference>
<keyword evidence="4" id="KW-0479">Metal-binding</keyword>
<sequence length="611" mass="70792">MEGYAYEYSHDSSMDSITFSDTEYPRNSYENKNPKERGISKDKLIKNTIVDHVLTQESEFDIDDNLLYSDDEYDEDYDDPYMNSSFIEPISTIKERKGLSKGSVPNLKYECLTTQNIFENMLAKVHHLQPIFNIPPEDILILLQHYDWNEERLLEVWTDRMDDLLIEIGINPSSGNISSSINGNGQMRSISDIIENKNSYCNNQTETNKDENEEYQIPNTRTRDISFKNNFFCTICCEEKSTETFSLECNHEYCISCYRHYIEDKLYTGNIINCMGCTLALKNDDIDKIMGHPSSTKLMLSSIKSFVSKHNRNYKWCPFADCNCIIHLKDTSSLPEYSRLHYSPFVKCINLHKFCFTCGFEIHAPADCIITNEWVKKARVESENLNWVLSHTKECPKCSVNIEKDGGCNHMVCSSCKYEFCWICEGDWAPHGNSFYQCTLYKNDDNNNNNNNSTNTNSITDVNKSLKKYTFYYKMFNEHEVSAKLDWKLGQNVGNKVKELQEKLGISWIEGQFLTDSIRMLNEGRTALKWSFAVAFYSDASHNLTKIFIDNQSLLSKAVEDLSELLQIKDPEIIMKRKTDFYNKTGYVENRTFALMECGRDLLCKGICKAN</sequence>
<dbReference type="Proteomes" id="UP001306508">
    <property type="component" value="Unassembled WGS sequence"/>
</dbReference>